<reference evidence="1" key="1">
    <citation type="submission" date="2023-05" db="EMBL/GenBank/DDBJ databases">
        <authorList>
            <consortium name="ELIXIR-Norway"/>
        </authorList>
    </citation>
    <scope>NUCLEOTIDE SEQUENCE</scope>
</reference>
<evidence type="ECO:0000313" key="1">
    <source>
        <dbReference type="EMBL" id="CAI9708534.1"/>
    </source>
</evidence>
<sequence length="196" mass="20391">MALVKGLEEGKGLIDNSTLGLYRPAPAPLAFLGRGGAQSRLKGTGAAGRGLEGDVQGPKERARGRWLRGTESGRSAERRGARGSSQGAPPRRPTRPAAGPLRTRGRRTQASLTGRCPALRMRDPPLRHRGVRGATAPCRPPVGGRSGGGSPGGGRSPRLGAPSCLLPVVTRLPEPLRASVFPVSKMGMISLFPSTE</sequence>
<evidence type="ECO:0000313" key="2">
    <source>
        <dbReference type="Proteomes" id="UP001162501"/>
    </source>
</evidence>
<gene>
    <name evidence="1" type="ORF">MRATA1EN3_LOCUS19747</name>
</gene>
<proteinExistence type="predicted"/>
<organism evidence="1 2">
    <name type="scientific">Rangifer tarandus platyrhynchus</name>
    <name type="common">Svalbard reindeer</name>
    <dbReference type="NCBI Taxonomy" id="3082113"/>
    <lineage>
        <taxon>Eukaryota</taxon>
        <taxon>Metazoa</taxon>
        <taxon>Chordata</taxon>
        <taxon>Craniata</taxon>
        <taxon>Vertebrata</taxon>
        <taxon>Euteleostomi</taxon>
        <taxon>Mammalia</taxon>
        <taxon>Eutheria</taxon>
        <taxon>Laurasiatheria</taxon>
        <taxon>Artiodactyla</taxon>
        <taxon>Ruminantia</taxon>
        <taxon>Pecora</taxon>
        <taxon>Cervidae</taxon>
        <taxon>Odocoileinae</taxon>
        <taxon>Rangifer</taxon>
    </lineage>
</organism>
<dbReference type="EMBL" id="OX596117">
    <property type="protein sequence ID" value="CAI9708534.1"/>
    <property type="molecule type" value="Genomic_DNA"/>
</dbReference>
<dbReference type="Proteomes" id="UP001162501">
    <property type="component" value="Chromosome 33"/>
</dbReference>
<accession>A0ACB0F788</accession>
<protein>
    <submittedName>
        <fullName evidence="1">Uncharacterized protein</fullName>
    </submittedName>
</protein>
<name>A0ACB0F788_RANTA</name>